<name>A0A498LP28_LABRO</name>
<gene>
    <name evidence="1" type="ORF">ROHU_031191</name>
</gene>
<dbReference type="AlphaFoldDB" id="A0A498LP28"/>
<dbReference type="EMBL" id="QBIY01013246">
    <property type="protein sequence ID" value="RXN09811.1"/>
    <property type="molecule type" value="Genomic_DNA"/>
</dbReference>
<keyword evidence="2" id="KW-1185">Reference proteome</keyword>
<sequence length="162" mass="18205">MSDCERKPPDSFGTKTQFSGAEWTLGYGVFPIANKGSKELELKAHGSVTALMSTLICRISWRRPIGNTGKALDNAEIVCIRDKHETNKSPEICICKSGTTKIHFHDLSSEKKPGESWLFCSVRSLRAQRGLNAEQYGPSRPRRPSVRERSKLLLVRLSDMKR</sequence>
<protein>
    <submittedName>
        <fullName evidence="1">Uncharacterized protein</fullName>
    </submittedName>
</protein>
<reference evidence="1 2" key="1">
    <citation type="submission" date="2018-03" db="EMBL/GenBank/DDBJ databases">
        <title>Draft genome sequence of Rohu Carp (Labeo rohita).</title>
        <authorList>
            <person name="Das P."/>
            <person name="Kushwaha B."/>
            <person name="Joshi C.G."/>
            <person name="Kumar D."/>
            <person name="Nagpure N.S."/>
            <person name="Sahoo L."/>
            <person name="Das S.P."/>
            <person name="Bit A."/>
            <person name="Patnaik S."/>
            <person name="Meher P.K."/>
            <person name="Jayasankar P."/>
            <person name="Koringa P.G."/>
            <person name="Patel N.V."/>
            <person name="Hinsu A.T."/>
            <person name="Kumar R."/>
            <person name="Pandey M."/>
            <person name="Agarwal S."/>
            <person name="Srivastava S."/>
            <person name="Singh M."/>
            <person name="Iquebal M.A."/>
            <person name="Jaiswal S."/>
            <person name="Angadi U.B."/>
            <person name="Kumar N."/>
            <person name="Raza M."/>
            <person name="Shah T.M."/>
            <person name="Rai A."/>
            <person name="Jena J.K."/>
        </authorList>
    </citation>
    <scope>NUCLEOTIDE SEQUENCE [LARGE SCALE GENOMIC DNA]</scope>
    <source>
        <strain evidence="1">DASCIFA01</strain>
        <tissue evidence="1">Testis</tissue>
    </source>
</reference>
<accession>A0A498LP28</accession>
<organism evidence="1 2">
    <name type="scientific">Labeo rohita</name>
    <name type="common">Indian major carp</name>
    <name type="synonym">Cyprinus rohita</name>
    <dbReference type="NCBI Taxonomy" id="84645"/>
    <lineage>
        <taxon>Eukaryota</taxon>
        <taxon>Metazoa</taxon>
        <taxon>Chordata</taxon>
        <taxon>Craniata</taxon>
        <taxon>Vertebrata</taxon>
        <taxon>Euteleostomi</taxon>
        <taxon>Actinopterygii</taxon>
        <taxon>Neopterygii</taxon>
        <taxon>Teleostei</taxon>
        <taxon>Ostariophysi</taxon>
        <taxon>Cypriniformes</taxon>
        <taxon>Cyprinidae</taxon>
        <taxon>Labeoninae</taxon>
        <taxon>Labeonini</taxon>
        <taxon>Labeo</taxon>
    </lineage>
</organism>
<dbReference type="Proteomes" id="UP000290572">
    <property type="component" value="Unassembled WGS sequence"/>
</dbReference>
<comment type="caution">
    <text evidence="1">The sequence shown here is derived from an EMBL/GenBank/DDBJ whole genome shotgun (WGS) entry which is preliminary data.</text>
</comment>
<evidence type="ECO:0000313" key="2">
    <source>
        <dbReference type="Proteomes" id="UP000290572"/>
    </source>
</evidence>
<evidence type="ECO:0000313" key="1">
    <source>
        <dbReference type="EMBL" id="RXN09811.1"/>
    </source>
</evidence>
<proteinExistence type="predicted"/>